<accession>A0A5A7SFR0</accession>
<feature type="signal peptide" evidence="2">
    <location>
        <begin position="1"/>
        <end position="25"/>
    </location>
</feature>
<feature type="domain" description="DUF4185" evidence="3">
    <location>
        <begin position="194"/>
        <end position="499"/>
    </location>
</feature>
<proteinExistence type="predicted"/>
<feature type="chain" id="PRO_5038471826" evidence="2">
    <location>
        <begin position="26"/>
        <end position="503"/>
    </location>
</feature>
<comment type="caution">
    <text evidence="4">The sequence shown here is derived from an EMBL/GenBank/DDBJ whole genome shotgun (WGS) entry which is preliminary data.</text>
</comment>
<feature type="region of interest" description="Disordered" evidence="1">
    <location>
        <begin position="77"/>
        <end position="129"/>
    </location>
</feature>
<organism evidence="4 5">
    <name type="scientific">Antrihabitans cavernicola</name>
    <dbReference type="NCBI Taxonomy" id="2495913"/>
    <lineage>
        <taxon>Bacteria</taxon>
        <taxon>Bacillati</taxon>
        <taxon>Actinomycetota</taxon>
        <taxon>Actinomycetes</taxon>
        <taxon>Mycobacteriales</taxon>
        <taxon>Nocardiaceae</taxon>
        <taxon>Antrihabitans</taxon>
    </lineage>
</organism>
<name>A0A5A7SFR0_9NOCA</name>
<keyword evidence="2" id="KW-0732">Signal</keyword>
<dbReference type="InterPro" id="IPR025442">
    <property type="entry name" value="DUF4185"/>
</dbReference>
<dbReference type="EMBL" id="VLNY01000001">
    <property type="protein sequence ID" value="KAA0024978.1"/>
    <property type="molecule type" value="Genomic_DNA"/>
</dbReference>
<dbReference type="OrthoDB" id="284233at2"/>
<feature type="compositionally biased region" description="Pro residues" evidence="1">
    <location>
        <begin position="141"/>
        <end position="163"/>
    </location>
</feature>
<evidence type="ECO:0000259" key="3">
    <source>
        <dbReference type="Pfam" id="PF13810"/>
    </source>
</evidence>
<dbReference type="Pfam" id="PF13810">
    <property type="entry name" value="DUF4185"/>
    <property type="match status" value="1"/>
</dbReference>
<dbReference type="Proteomes" id="UP000322244">
    <property type="component" value="Unassembled WGS sequence"/>
</dbReference>
<reference evidence="4 5" key="1">
    <citation type="submission" date="2019-07" db="EMBL/GenBank/DDBJ databases">
        <title>Rhodococcus cavernicolus sp. nov., isolated from a cave.</title>
        <authorList>
            <person name="Lee S.D."/>
        </authorList>
    </citation>
    <scope>NUCLEOTIDE SEQUENCE [LARGE SCALE GENOMIC DNA]</scope>
    <source>
        <strain evidence="4 5">C1-24</strain>
    </source>
</reference>
<sequence>MVLQRVGTGLCVVAAVCALAAPSSAAPLPYAPPPVNSCGEVGFDPVVRQPDPKAPPAPLIPPVPPNIDIPIPYPKIVPVPEPGPRPDNTRIKPGPLPTDPCKNPCPDVTDKPDDQQAPGPAVSSGSGTFRIPQIQIRPEAEPIPIPVPGGPGPDPQPAPPPVVNPAEAGPVTPPVAAPAAEGVNFVQQLTGHGSENRTDKRYGVDGTDLGLMWESKPGEVAVAFGDTFGKGWKFGVPGGPDWRSNVLGHSTDKNLADGMKIDSMVQDSPCHAAELLSSRKVKNYEMTTIPTSGFAIGDRQYMSYMSINRWSTIPGMWFTNYGGVAYSDDDGQTWTKDQHAKWENIFGLGKFQVATMVPQGDYVYMFGTPNGRIGSVGLARVLKKDVLNTTAYQYWVNGTWAPTDKNDATPIMSGIASELSVRYDQSAKLWQLSTLDTVRGAILIRNAASPQGIWSDGAPLLNTVDYPKAYGGFIHPWSTDKDLYFTISEWDSYNVYLMHARLK</sequence>
<feature type="region of interest" description="Disordered" evidence="1">
    <location>
        <begin position="141"/>
        <end position="167"/>
    </location>
</feature>
<evidence type="ECO:0000313" key="4">
    <source>
        <dbReference type="EMBL" id="KAA0024978.1"/>
    </source>
</evidence>
<evidence type="ECO:0000313" key="5">
    <source>
        <dbReference type="Proteomes" id="UP000322244"/>
    </source>
</evidence>
<gene>
    <name evidence="4" type="ORF">FOY51_03435</name>
</gene>
<evidence type="ECO:0000256" key="1">
    <source>
        <dbReference type="SAM" id="MobiDB-lite"/>
    </source>
</evidence>
<protein>
    <submittedName>
        <fullName evidence="4">DUF4185 domain-containing protein</fullName>
    </submittedName>
</protein>
<dbReference type="AlphaFoldDB" id="A0A5A7SFR0"/>
<evidence type="ECO:0000256" key="2">
    <source>
        <dbReference type="SAM" id="SignalP"/>
    </source>
</evidence>
<keyword evidence="5" id="KW-1185">Reference proteome</keyword>